<keyword evidence="1" id="KW-0540">Nuclease</keyword>
<evidence type="ECO:0000313" key="7">
    <source>
        <dbReference type="EMBL" id="MBW7456924.1"/>
    </source>
</evidence>
<comment type="caution">
    <text evidence="7">The sequence shown here is derived from an EMBL/GenBank/DDBJ whole genome shotgun (WGS) entry which is preliminary data.</text>
</comment>
<dbReference type="SMART" id="SM00849">
    <property type="entry name" value="Lactamase_B"/>
    <property type="match status" value="1"/>
</dbReference>
<dbReference type="PANTHER" id="PTHR46018">
    <property type="entry name" value="ZINC PHOSPHODIESTERASE ELAC PROTEIN 1"/>
    <property type="match status" value="1"/>
</dbReference>
<evidence type="ECO:0000256" key="5">
    <source>
        <dbReference type="ARBA" id="ARBA00048505"/>
    </source>
</evidence>
<dbReference type="InterPro" id="IPR036866">
    <property type="entry name" value="RibonucZ/Hydroxyglut_hydro"/>
</dbReference>
<dbReference type="EMBL" id="JAHZIK010000702">
    <property type="protein sequence ID" value="MBW7456924.1"/>
    <property type="molecule type" value="Genomic_DNA"/>
</dbReference>
<proteinExistence type="predicted"/>
<accession>A0ABS7C7S9</accession>
<dbReference type="InterPro" id="IPR001279">
    <property type="entry name" value="Metallo-B-lactamas"/>
</dbReference>
<evidence type="ECO:0000256" key="1">
    <source>
        <dbReference type="ARBA" id="ARBA00022759"/>
    </source>
</evidence>
<evidence type="ECO:0000256" key="4">
    <source>
        <dbReference type="ARBA" id="ARBA00034301"/>
    </source>
</evidence>
<comment type="function">
    <text evidence="4">Counteracts the endogenous Pycsar antiviral defense system. Phosphodiesterase that enables metal-dependent hydrolysis of host cyclic nucleotide Pycsar defense signals such as cCMP and cUMP.</text>
</comment>
<dbReference type="SUPFAM" id="SSF56281">
    <property type="entry name" value="Metallo-hydrolase/oxidoreductase"/>
    <property type="match status" value="1"/>
</dbReference>
<evidence type="ECO:0000259" key="6">
    <source>
        <dbReference type="SMART" id="SM00849"/>
    </source>
</evidence>
<comment type="catalytic activity">
    <reaction evidence="5">
        <text>3',5'-cyclic UMP + H2O = UMP + H(+)</text>
        <dbReference type="Rhea" id="RHEA:70575"/>
        <dbReference type="ChEBI" id="CHEBI:15377"/>
        <dbReference type="ChEBI" id="CHEBI:15378"/>
        <dbReference type="ChEBI" id="CHEBI:57865"/>
        <dbReference type="ChEBI" id="CHEBI:184387"/>
    </reaction>
    <physiologicalReaction direction="left-to-right" evidence="5">
        <dbReference type="Rhea" id="RHEA:70576"/>
    </physiologicalReaction>
</comment>
<dbReference type="Pfam" id="PF23023">
    <property type="entry name" value="Anti-Pycsar_Apyc1"/>
    <property type="match status" value="1"/>
</dbReference>
<sequence>MPELLILGTSAGVSTANRHHFSMAIKKDGRLYVIDCGCPVSMLLKKMGEDPKNIEAVFLTHWHPDHASGLPMLLQDLQLTHRSEHLPVYGPEGTIRKVKLLQNIFIIPQDIYPYQLEAVEYNEDTLFERDGLKINFFKTKHLAQDAWRKIDDKHGNEIAPVAYGLVIHIDNKKIVVSGDVLSSQDLVHVLHDADLVIHEFGHIHPEKLNHFLKEQQISNLLITHIHHEWDLKTEELQRIVGAGHPGEVQVAHDLMRIIL</sequence>
<name>A0ABS7C7S9_9BACL</name>
<protein>
    <submittedName>
        <fullName evidence="7">MBL fold metallo-hydrolase</fullName>
    </submittedName>
</protein>
<comment type="catalytic activity">
    <reaction evidence="3">
        <text>3',5'-cyclic CMP + H2O = CMP + H(+)</text>
        <dbReference type="Rhea" id="RHEA:72675"/>
        <dbReference type="ChEBI" id="CHEBI:15377"/>
        <dbReference type="ChEBI" id="CHEBI:15378"/>
        <dbReference type="ChEBI" id="CHEBI:58003"/>
        <dbReference type="ChEBI" id="CHEBI:60377"/>
    </reaction>
    <physiologicalReaction direction="left-to-right" evidence="3">
        <dbReference type="Rhea" id="RHEA:72676"/>
    </physiologicalReaction>
</comment>
<keyword evidence="1" id="KW-0378">Hydrolase</keyword>
<evidence type="ECO:0000256" key="3">
    <source>
        <dbReference type="ARBA" id="ARBA00034221"/>
    </source>
</evidence>
<keyword evidence="1" id="KW-0255">Endonuclease</keyword>
<reference evidence="7 8" key="1">
    <citation type="submission" date="2021-07" db="EMBL/GenBank/DDBJ databases">
        <title>Paenibacillus radiodurans sp. nov., isolated from the southeastern edge of Tengger Desert.</title>
        <authorList>
            <person name="Zhang G."/>
        </authorList>
    </citation>
    <scope>NUCLEOTIDE SEQUENCE [LARGE SCALE GENOMIC DNA]</scope>
    <source>
        <strain evidence="7 8">CCM 7311</strain>
    </source>
</reference>
<keyword evidence="2" id="KW-0862">Zinc</keyword>
<dbReference type="RefSeq" id="WP_210046450.1">
    <property type="nucleotide sequence ID" value="NZ_JBHLVU010000014.1"/>
</dbReference>
<evidence type="ECO:0000313" key="8">
    <source>
        <dbReference type="Proteomes" id="UP001519887"/>
    </source>
</evidence>
<dbReference type="PANTHER" id="PTHR46018:SF2">
    <property type="entry name" value="ZINC PHOSPHODIESTERASE ELAC PROTEIN 1"/>
    <property type="match status" value="1"/>
</dbReference>
<evidence type="ECO:0000256" key="2">
    <source>
        <dbReference type="ARBA" id="ARBA00022833"/>
    </source>
</evidence>
<organism evidence="7 8">
    <name type="scientific">Paenibacillus sepulcri</name>
    <dbReference type="NCBI Taxonomy" id="359917"/>
    <lineage>
        <taxon>Bacteria</taxon>
        <taxon>Bacillati</taxon>
        <taxon>Bacillota</taxon>
        <taxon>Bacilli</taxon>
        <taxon>Bacillales</taxon>
        <taxon>Paenibacillaceae</taxon>
        <taxon>Paenibacillus</taxon>
    </lineage>
</organism>
<keyword evidence="8" id="KW-1185">Reference proteome</keyword>
<dbReference type="Gene3D" id="3.60.15.10">
    <property type="entry name" value="Ribonuclease Z/Hydroxyacylglutathione hydrolase-like"/>
    <property type="match status" value="1"/>
</dbReference>
<feature type="domain" description="Metallo-beta-lactamase" evidence="6">
    <location>
        <begin position="19"/>
        <end position="224"/>
    </location>
</feature>
<gene>
    <name evidence="7" type="ORF">K0U00_23080</name>
</gene>
<dbReference type="Proteomes" id="UP001519887">
    <property type="component" value="Unassembled WGS sequence"/>
</dbReference>